<accession>A0A2A7MHE7</accession>
<evidence type="ECO:0000256" key="3">
    <source>
        <dbReference type="PROSITE-ProRule" id="PRU00284"/>
    </source>
</evidence>
<dbReference type="SMART" id="SM00304">
    <property type="entry name" value="HAMP"/>
    <property type="match status" value="1"/>
</dbReference>
<keyword evidence="8" id="KW-1185">Reference proteome</keyword>
<feature type="domain" description="Methyl-accepting transducer" evidence="5">
    <location>
        <begin position="286"/>
        <end position="530"/>
    </location>
</feature>
<name>A0A2A7MHE7_9CLOT</name>
<evidence type="ECO:0000256" key="1">
    <source>
        <dbReference type="ARBA" id="ARBA00023224"/>
    </source>
</evidence>
<keyword evidence="4" id="KW-1133">Transmembrane helix</keyword>
<dbReference type="Gene3D" id="1.10.287.950">
    <property type="entry name" value="Methyl-accepting chemotaxis protein"/>
    <property type="match status" value="1"/>
</dbReference>
<keyword evidence="4" id="KW-0812">Transmembrane</keyword>
<proteinExistence type="inferred from homology"/>
<sequence>MNIKKRGLIVIFTVFSLLIVMTSISGGIYIYNHTINQTAEEALKSLRSIVNMIDTDKFENFMENKDMEDAYYKSLQKDFTEIKLDNNFKYLYTESYDKDGKTTVYGVDTLSIKGDGDPYEIGETVNSEGNYYDTEEALESLNKGIETFTKPYKDEEWGMLISCNVPIKDKSGDVLGIVSCDISAENSYKDIKNTLLIIEGIILIFSILTAFLIFIFLKRYISEPINKVVKTLLSISKGDFSVRVDESIINQEDEIGFISREIENMRNSVRNLVSRVIEDSKLIDGSAKLCFESIEILKEKVNNITNDSQEVLSVMEETTSYTEEINATTSTVTETMGMIKDRSINGMNASKENNNRIEEANNKIIISKDNLDKVYTEMHSNLKDSINNSKNIEYIKKSIGMIGDICDQTNLLALNASIEAARAGEHGKGFAVVAKEVSDLAEESKNVTYKMQEVVDIALESVEKLVSDSERILNFLDFEVVKNYEMFLATGQQYTKESNEMVSIFEEFNISTQKLYDSTNVMTKAIDDITSAANATTEDVMNIVGDVEHINSNSETLYEEINTTKQRANELIELVNHLKI</sequence>
<dbReference type="PRINTS" id="PR00260">
    <property type="entry name" value="CHEMTRNSDUCR"/>
</dbReference>
<dbReference type="EMBL" id="PDCJ01000001">
    <property type="protein sequence ID" value="PEG31242.1"/>
    <property type="molecule type" value="Genomic_DNA"/>
</dbReference>
<organism evidence="7 8">
    <name type="scientific">Clostridium neonatale</name>
    <dbReference type="NCBI Taxonomy" id="137838"/>
    <lineage>
        <taxon>Bacteria</taxon>
        <taxon>Bacillati</taxon>
        <taxon>Bacillota</taxon>
        <taxon>Clostridia</taxon>
        <taxon>Eubacteriales</taxon>
        <taxon>Clostridiaceae</taxon>
        <taxon>Clostridium</taxon>
    </lineage>
</organism>
<dbReference type="RefSeq" id="WP_058295400.1">
    <property type="nucleotide sequence ID" value="NZ_CAMRXG010000109.1"/>
</dbReference>
<dbReference type="GO" id="GO:0006935">
    <property type="term" value="P:chemotaxis"/>
    <property type="evidence" value="ECO:0007669"/>
    <property type="project" value="InterPro"/>
</dbReference>
<protein>
    <submittedName>
        <fullName evidence="7">Methyl-accepting chemotaxis protein</fullName>
    </submittedName>
</protein>
<dbReference type="SMART" id="SM00283">
    <property type="entry name" value="MA"/>
    <property type="match status" value="1"/>
</dbReference>
<keyword evidence="1 3" id="KW-0807">Transducer</keyword>
<dbReference type="GO" id="GO:0007165">
    <property type="term" value="P:signal transduction"/>
    <property type="evidence" value="ECO:0007669"/>
    <property type="project" value="UniProtKB-KW"/>
</dbReference>
<evidence type="ECO:0000259" key="5">
    <source>
        <dbReference type="PROSITE" id="PS50111"/>
    </source>
</evidence>
<dbReference type="PANTHER" id="PTHR32089:SF112">
    <property type="entry name" value="LYSOZYME-LIKE PROTEIN-RELATED"/>
    <property type="match status" value="1"/>
</dbReference>
<evidence type="ECO:0000256" key="4">
    <source>
        <dbReference type="SAM" id="Phobius"/>
    </source>
</evidence>
<dbReference type="CDD" id="cd06225">
    <property type="entry name" value="HAMP"/>
    <property type="match status" value="1"/>
</dbReference>
<evidence type="ECO:0000256" key="2">
    <source>
        <dbReference type="ARBA" id="ARBA00029447"/>
    </source>
</evidence>
<dbReference type="Gene3D" id="6.10.340.10">
    <property type="match status" value="1"/>
</dbReference>
<reference evidence="7 8" key="1">
    <citation type="submission" date="2017-10" db="EMBL/GenBank/DDBJ databases">
        <title>Effective Description of Clostridium neonatale sp. nov. linked to necrotizing enterocolitis in neonates and a clarification of species assignable to the genus Clostridium (Prazmowski 1880) emend. Lawson and Rainey 2016.</title>
        <authorList>
            <person name="Bernard K."/>
            <person name="Burdz T."/>
            <person name="Wiebe D."/>
            <person name="Balcewich B."/>
            <person name="Alfa M."/>
            <person name="Bernier A.-M."/>
        </authorList>
    </citation>
    <scope>NUCLEOTIDE SEQUENCE [LARGE SCALE GENOMIC DNA]</scope>
    <source>
        <strain evidence="7 8">LCDC99A005</strain>
    </source>
</reference>
<gene>
    <name evidence="7" type="ORF">CQ394_05830</name>
</gene>
<feature type="domain" description="HAMP" evidence="6">
    <location>
        <begin position="219"/>
        <end position="274"/>
    </location>
</feature>
<feature type="transmembrane region" description="Helical" evidence="4">
    <location>
        <begin position="195"/>
        <end position="217"/>
    </location>
</feature>
<dbReference type="Proteomes" id="UP000220840">
    <property type="component" value="Unassembled WGS sequence"/>
</dbReference>
<evidence type="ECO:0000313" key="7">
    <source>
        <dbReference type="EMBL" id="PEG31242.1"/>
    </source>
</evidence>
<evidence type="ECO:0000313" key="8">
    <source>
        <dbReference type="Proteomes" id="UP000220840"/>
    </source>
</evidence>
<evidence type="ECO:0000259" key="6">
    <source>
        <dbReference type="PROSITE" id="PS50885"/>
    </source>
</evidence>
<keyword evidence="4" id="KW-0472">Membrane</keyword>
<dbReference type="Pfam" id="PF00672">
    <property type="entry name" value="HAMP"/>
    <property type="match status" value="1"/>
</dbReference>
<dbReference type="PROSITE" id="PS50885">
    <property type="entry name" value="HAMP"/>
    <property type="match status" value="1"/>
</dbReference>
<dbReference type="STRING" id="137838.GCA_001458595_02635"/>
<dbReference type="InterPro" id="IPR004090">
    <property type="entry name" value="Chemotax_Me-accpt_rcpt"/>
</dbReference>
<dbReference type="InterPro" id="IPR004089">
    <property type="entry name" value="MCPsignal_dom"/>
</dbReference>
<dbReference type="InterPro" id="IPR003660">
    <property type="entry name" value="HAMP_dom"/>
</dbReference>
<dbReference type="GO" id="GO:0004888">
    <property type="term" value="F:transmembrane signaling receptor activity"/>
    <property type="evidence" value="ECO:0007669"/>
    <property type="project" value="InterPro"/>
</dbReference>
<dbReference type="OrthoDB" id="1062at2"/>
<dbReference type="PROSITE" id="PS50111">
    <property type="entry name" value="CHEMOTAXIS_TRANSDUC_2"/>
    <property type="match status" value="1"/>
</dbReference>
<comment type="caution">
    <text evidence="7">The sequence shown here is derived from an EMBL/GenBank/DDBJ whole genome shotgun (WGS) entry which is preliminary data.</text>
</comment>
<dbReference type="Pfam" id="PF00015">
    <property type="entry name" value="MCPsignal"/>
    <property type="match status" value="1"/>
</dbReference>
<comment type="similarity">
    <text evidence="2">Belongs to the methyl-accepting chemotaxis (MCP) protein family.</text>
</comment>
<dbReference type="GO" id="GO:0016020">
    <property type="term" value="C:membrane"/>
    <property type="evidence" value="ECO:0007669"/>
    <property type="project" value="InterPro"/>
</dbReference>
<dbReference type="AlphaFoldDB" id="A0A2A7MHE7"/>
<dbReference type="PANTHER" id="PTHR32089">
    <property type="entry name" value="METHYL-ACCEPTING CHEMOTAXIS PROTEIN MCPB"/>
    <property type="match status" value="1"/>
</dbReference>
<dbReference type="SUPFAM" id="SSF58104">
    <property type="entry name" value="Methyl-accepting chemotaxis protein (MCP) signaling domain"/>
    <property type="match status" value="1"/>
</dbReference>
<feature type="transmembrane region" description="Helical" evidence="4">
    <location>
        <begin position="7"/>
        <end position="31"/>
    </location>
</feature>